<comment type="caution">
    <text evidence="2">The sequence shown here is derived from an EMBL/GenBank/DDBJ whole genome shotgun (WGS) entry which is preliminary data.</text>
</comment>
<evidence type="ECO:0000313" key="2">
    <source>
        <dbReference type="EMBL" id="KAA0190842.1"/>
    </source>
</evidence>
<dbReference type="EMBL" id="LUCM01006744">
    <property type="protein sequence ID" value="KAA0190842.1"/>
    <property type="molecule type" value="Genomic_DNA"/>
</dbReference>
<feature type="compositionally biased region" description="Polar residues" evidence="1">
    <location>
        <begin position="16"/>
        <end position="38"/>
    </location>
</feature>
<feature type="region of interest" description="Disordered" evidence="1">
    <location>
        <begin position="65"/>
        <end position="86"/>
    </location>
</feature>
<gene>
    <name evidence="2" type="ORF">FBUS_09621</name>
</gene>
<evidence type="ECO:0000313" key="3">
    <source>
        <dbReference type="Proteomes" id="UP000728185"/>
    </source>
</evidence>
<dbReference type="AlphaFoldDB" id="A0A8E0RXZ8"/>
<evidence type="ECO:0000256" key="1">
    <source>
        <dbReference type="SAM" id="MobiDB-lite"/>
    </source>
</evidence>
<dbReference type="OrthoDB" id="10669160at2759"/>
<name>A0A8E0RXZ8_9TREM</name>
<proteinExistence type="predicted"/>
<reference evidence="2" key="1">
    <citation type="submission" date="2019-05" db="EMBL/GenBank/DDBJ databases">
        <title>Annotation for the trematode Fasciolopsis buski.</title>
        <authorList>
            <person name="Choi Y.-J."/>
        </authorList>
    </citation>
    <scope>NUCLEOTIDE SEQUENCE</scope>
    <source>
        <strain evidence="2">HT</strain>
        <tissue evidence="2">Whole worm</tissue>
    </source>
</reference>
<feature type="region of interest" description="Disordered" evidence="1">
    <location>
        <begin position="1"/>
        <end position="38"/>
    </location>
</feature>
<protein>
    <submittedName>
        <fullName evidence="2">Regulator of nonsense transcripts 1</fullName>
    </submittedName>
</protein>
<keyword evidence="3" id="KW-1185">Reference proteome</keyword>
<sequence>MPLSMLMQTGRLPGTTDLNNLSNLYGQNTSTGQTSAGGKFNSSMDAFSRTNGQGMNLNPGFGPLNSAGGTTRAPGGPLPSANNPSGTAAVPRYMGGGTTRRVQQTQQQAMTSSPMQHVNAQNSLANTSRTNVMGMQPTASRVATNNAPTTGLLSQPGLSELTGTQGTGGLGHLGVYNSQTRNLGLSGLSQESTSLDFRLTHGASQMDNLLLSQDCTFQGAGSASQTFSRLNNSDEKTTNAFSSSLMNGTDLGDLSLSQAVGTGTVASGIGTSGSGSVGGGSGAPLSQF</sequence>
<accession>A0A8E0RXZ8</accession>
<dbReference type="Proteomes" id="UP000728185">
    <property type="component" value="Unassembled WGS sequence"/>
</dbReference>
<organism evidence="2 3">
    <name type="scientific">Fasciolopsis buskii</name>
    <dbReference type="NCBI Taxonomy" id="27845"/>
    <lineage>
        <taxon>Eukaryota</taxon>
        <taxon>Metazoa</taxon>
        <taxon>Spiralia</taxon>
        <taxon>Lophotrochozoa</taxon>
        <taxon>Platyhelminthes</taxon>
        <taxon>Trematoda</taxon>
        <taxon>Digenea</taxon>
        <taxon>Plagiorchiida</taxon>
        <taxon>Echinostomata</taxon>
        <taxon>Echinostomatoidea</taxon>
        <taxon>Fasciolidae</taxon>
        <taxon>Fasciolopsis</taxon>
    </lineage>
</organism>